<evidence type="ECO:0000313" key="6">
    <source>
        <dbReference type="Proteomes" id="UP000440096"/>
    </source>
</evidence>
<name>A0A6N7Z879_9PSEU</name>
<dbReference type="InterPro" id="IPR032677">
    <property type="entry name" value="GTP_cyclohydro_II"/>
</dbReference>
<keyword evidence="2" id="KW-0686">Riboflavin biosynthesis</keyword>
<dbReference type="PANTHER" id="PTHR21327:SF18">
    <property type="entry name" value="3,4-DIHYDROXY-2-BUTANONE 4-PHOSPHATE SYNTHASE"/>
    <property type="match status" value="1"/>
</dbReference>
<dbReference type="GO" id="GO:0005829">
    <property type="term" value="C:cytosol"/>
    <property type="evidence" value="ECO:0007669"/>
    <property type="project" value="TreeGrafter"/>
</dbReference>
<dbReference type="EMBL" id="WMBA01000035">
    <property type="protein sequence ID" value="MTD56536.1"/>
    <property type="molecule type" value="Genomic_DNA"/>
</dbReference>
<dbReference type="UniPathway" id="UPA00275"/>
<keyword evidence="6" id="KW-1185">Reference proteome</keyword>
<dbReference type="GO" id="GO:0009231">
    <property type="term" value="P:riboflavin biosynthetic process"/>
    <property type="evidence" value="ECO:0007669"/>
    <property type="project" value="UniProtKB-UniPathway"/>
</dbReference>
<dbReference type="AlphaFoldDB" id="A0A6N7Z879"/>
<dbReference type="Proteomes" id="UP000440096">
    <property type="component" value="Unassembled WGS sequence"/>
</dbReference>
<sequence length="157" mass="16494">MANAMTGREILALVLGDIPGRPALVRVHHECPRGDTFGAECDCQELLHRHVDAVSAAGTGVLIYLRSSGNGCAHNSPPGLVTGTGNHLRFRADATDPGAPLPLRHCAWRSFVVSRKPPGPAMTESVSFGGQDGRFAPVTRAGCHGIVGVYEVCRSAT</sequence>
<evidence type="ECO:0000256" key="3">
    <source>
        <dbReference type="ARBA" id="ARBA00022723"/>
    </source>
</evidence>
<comment type="caution">
    <text evidence="5">The sequence shown here is derived from an EMBL/GenBank/DDBJ whole genome shotgun (WGS) entry which is preliminary data.</text>
</comment>
<proteinExistence type="predicted"/>
<evidence type="ECO:0000313" key="5">
    <source>
        <dbReference type="EMBL" id="MTD56536.1"/>
    </source>
</evidence>
<evidence type="ECO:0000256" key="2">
    <source>
        <dbReference type="ARBA" id="ARBA00022619"/>
    </source>
</evidence>
<evidence type="ECO:0000259" key="4">
    <source>
        <dbReference type="Pfam" id="PF00925"/>
    </source>
</evidence>
<dbReference type="Pfam" id="PF00925">
    <property type="entry name" value="GTP_cyclohydro2"/>
    <property type="match status" value="1"/>
</dbReference>
<dbReference type="GO" id="GO:0046872">
    <property type="term" value="F:metal ion binding"/>
    <property type="evidence" value="ECO:0007669"/>
    <property type="project" value="UniProtKB-KW"/>
</dbReference>
<evidence type="ECO:0000256" key="1">
    <source>
        <dbReference type="ARBA" id="ARBA00005104"/>
    </source>
</evidence>
<dbReference type="Gene3D" id="3.40.50.10990">
    <property type="entry name" value="GTP cyclohydrolase II"/>
    <property type="match status" value="1"/>
</dbReference>
<dbReference type="GO" id="GO:0008686">
    <property type="term" value="F:3,4-dihydroxy-2-butanone-4-phosphate synthase activity"/>
    <property type="evidence" value="ECO:0007669"/>
    <property type="project" value="TreeGrafter"/>
</dbReference>
<accession>A0A6N7Z879</accession>
<reference evidence="5 6" key="1">
    <citation type="submission" date="2019-11" db="EMBL/GenBank/DDBJ databases">
        <title>Draft genome of Amycolatopsis RM579.</title>
        <authorList>
            <person name="Duangmal K."/>
            <person name="Mingma R."/>
        </authorList>
    </citation>
    <scope>NUCLEOTIDE SEQUENCE [LARGE SCALE GENOMIC DNA]</scope>
    <source>
        <strain evidence="5 6">RM579</strain>
    </source>
</reference>
<dbReference type="InterPro" id="IPR036144">
    <property type="entry name" value="RibA-like_sf"/>
</dbReference>
<dbReference type="SUPFAM" id="SSF142695">
    <property type="entry name" value="RibA-like"/>
    <property type="match status" value="1"/>
</dbReference>
<gene>
    <name evidence="5" type="ORF">GKO32_21540</name>
</gene>
<dbReference type="PANTHER" id="PTHR21327">
    <property type="entry name" value="GTP CYCLOHYDROLASE II-RELATED"/>
    <property type="match status" value="1"/>
</dbReference>
<dbReference type="OrthoDB" id="9793111at2"/>
<comment type="pathway">
    <text evidence="1">Cofactor biosynthesis; riboflavin biosynthesis.</text>
</comment>
<feature type="domain" description="GTP cyclohydrolase II" evidence="4">
    <location>
        <begin position="4"/>
        <end position="71"/>
    </location>
</feature>
<keyword evidence="3" id="KW-0479">Metal-binding</keyword>
<organism evidence="5 6">
    <name type="scientific">Amycolatopsis pithecellobii</name>
    <dbReference type="NCBI Taxonomy" id="664692"/>
    <lineage>
        <taxon>Bacteria</taxon>
        <taxon>Bacillati</taxon>
        <taxon>Actinomycetota</taxon>
        <taxon>Actinomycetes</taxon>
        <taxon>Pseudonocardiales</taxon>
        <taxon>Pseudonocardiaceae</taxon>
        <taxon>Amycolatopsis</taxon>
    </lineage>
</organism>
<protein>
    <recommendedName>
        <fullName evidence="4">GTP cyclohydrolase II domain-containing protein</fullName>
    </recommendedName>
</protein>